<dbReference type="Pfam" id="PF00106">
    <property type="entry name" value="adh_short"/>
    <property type="match status" value="1"/>
</dbReference>
<dbReference type="AlphaFoldDB" id="A0A0C2D615"/>
<proteinExistence type="inferred from homology"/>
<dbReference type="CDD" id="cd05327">
    <property type="entry name" value="retinol-DH_like_SDR_c_like"/>
    <property type="match status" value="1"/>
</dbReference>
<evidence type="ECO:0000313" key="4">
    <source>
        <dbReference type="EMBL" id="KIH57557.1"/>
    </source>
</evidence>
<dbReference type="Gene3D" id="3.40.50.720">
    <property type="entry name" value="NAD(P)-binding Rossmann-like Domain"/>
    <property type="match status" value="1"/>
</dbReference>
<evidence type="ECO:0000256" key="1">
    <source>
        <dbReference type="ARBA" id="ARBA00006484"/>
    </source>
</evidence>
<organism evidence="4 5">
    <name type="scientific">Ancylostoma duodenale</name>
    <dbReference type="NCBI Taxonomy" id="51022"/>
    <lineage>
        <taxon>Eukaryota</taxon>
        <taxon>Metazoa</taxon>
        <taxon>Ecdysozoa</taxon>
        <taxon>Nematoda</taxon>
        <taxon>Chromadorea</taxon>
        <taxon>Rhabditida</taxon>
        <taxon>Rhabditina</taxon>
        <taxon>Rhabditomorpha</taxon>
        <taxon>Strongyloidea</taxon>
        <taxon>Ancylostomatidae</taxon>
        <taxon>Ancylostomatinae</taxon>
        <taxon>Ancylostoma</taxon>
    </lineage>
</organism>
<dbReference type="GO" id="GO:0016491">
    <property type="term" value="F:oxidoreductase activity"/>
    <property type="evidence" value="ECO:0007669"/>
    <property type="project" value="UniProtKB-KW"/>
</dbReference>
<comment type="similarity">
    <text evidence="1">Belongs to the short-chain dehydrogenases/reductases (SDR) family.</text>
</comment>
<name>A0A0C2D615_9BILA</name>
<dbReference type="Proteomes" id="UP000054047">
    <property type="component" value="Unassembled WGS sequence"/>
</dbReference>
<evidence type="ECO:0000256" key="3">
    <source>
        <dbReference type="SAM" id="MobiDB-lite"/>
    </source>
</evidence>
<reference evidence="4 5" key="1">
    <citation type="submission" date="2013-12" db="EMBL/GenBank/DDBJ databases">
        <title>Draft genome of the parsitic nematode Ancylostoma duodenale.</title>
        <authorList>
            <person name="Mitreva M."/>
        </authorList>
    </citation>
    <scope>NUCLEOTIDE SEQUENCE [LARGE SCALE GENOMIC DNA]</scope>
    <source>
        <strain evidence="4 5">Zhejiang</strain>
    </source>
</reference>
<dbReference type="PANTHER" id="PTHR24320:SF95">
    <property type="entry name" value="DEHYDROGENASES, SHORT CHAIN"/>
    <property type="match status" value="1"/>
</dbReference>
<feature type="region of interest" description="Disordered" evidence="3">
    <location>
        <begin position="19"/>
        <end position="54"/>
    </location>
</feature>
<dbReference type="InterPro" id="IPR002347">
    <property type="entry name" value="SDR_fam"/>
</dbReference>
<keyword evidence="2" id="KW-0560">Oxidoreductase</keyword>
<dbReference type="PRINTS" id="PR00081">
    <property type="entry name" value="GDHRDH"/>
</dbReference>
<accession>A0A0C2D615</accession>
<dbReference type="SUPFAM" id="SSF51735">
    <property type="entry name" value="NAD(P)-binding Rossmann-fold domains"/>
    <property type="match status" value="1"/>
</dbReference>
<protein>
    <submittedName>
        <fullName evidence="4">Oxidoreductase, short chain dehydrogenase/reductase family protein</fullName>
    </submittedName>
</protein>
<evidence type="ECO:0000256" key="2">
    <source>
        <dbReference type="ARBA" id="ARBA00023002"/>
    </source>
</evidence>
<gene>
    <name evidence="4" type="ORF">ANCDUO_12253</name>
</gene>
<evidence type="ECO:0000313" key="5">
    <source>
        <dbReference type="Proteomes" id="UP000054047"/>
    </source>
</evidence>
<dbReference type="InterPro" id="IPR036291">
    <property type="entry name" value="NAD(P)-bd_dom_sf"/>
</dbReference>
<dbReference type="EMBL" id="KN734241">
    <property type="protein sequence ID" value="KIH57557.1"/>
    <property type="molecule type" value="Genomic_DNA"/>
</dbReference>
<dbReference type="OrthoDB" id="9989144at2759"/>
<sequence>MWISSNLDKSDLSAGRDLHLTGAMNSNDPTANEPVPANSATVSSSERTRKFGPRTNALETIADVDLTGKTILITGTTSGIGTETARALALKGAHIVMANRNIVQSEALNARIIAEKPDAHIDMIMCDLSSLQSVQAAAKEYKEKNWPLHALILNAGVFSPTQKMTIDGLETSFGVNHVAHQYLVRELLPLLRQSNARIVVVSSHSHNHTGLKREMSLDEKLGKLCPTESTEFGYKLYAYSKLCNVLMAMKLHRDENKNGISVYVLHPGTMIGTDISRSYGFLGKFWNVVSKPFTKSLAQGAATSVYCAASPEVLDISGKYWESCWDDEKNLDVQLARDEALQDALWEKTDKLLDKYESSRQPIKKVDADGN</sequence>
<dbReference type="PANTHER" id="PTHR24320">
    <property type="entry name" value="RETINOL DEHYDROGENASE"/>
    <property type="match status" value="1"/>
</dbReference>
<keyword evidence="5" id="KW-1185">Reference proteome</keyword>